<sequence>MSAVVIHQPSLTWTAVLCAVLAVLAARTRTDPRRRARDLLLGTAPERAGTAGTTTAPGRSHPPSLDRLLETAKSALAAWNTVTAWTARRLMAGRLTGAVRGRLGPEALCLPVGGALALLTASPLPLVAGAAAVPLVGRALRRRRERAAAERGADAVSTLCGTVAGDLRAGRPPHVALADAVEAAGWPASPDLADAARTVLSAARFGGDVPHALREAARLGAGTHGLAAVAACWQVAVDGGAGLAAALDRVAAALRADADQRDDLRAQLAGPRSTAVLLALLPLFGVVLGAGLGADPSKVLLHTPAGLLCLVAGGCLEWAGLAWTARIIRAAEGGAGIGAGAIDRHRKGSAGSAGRKRSAGGAGTQEAADSAGRTGERS</sequence>
<evidence type="ECO:0000256" key="6">
    <source>
        <dbReference type="SAM" id="MobiDB-lite"/>
    </source>
</evidence>
<feature type="region of interest" description="Disordered" evidence="6">
    <location>
        <begin position="36"/>
        <end position="62"/>
    </location>
</feature>
<keyword evidence="5 7" id="KW-0472">Membrane</keyword>
<dbReference type="EMBL" id="FONG01000025">
    <property type="protein sequence ID" value="SFF71409.1"/>
    <property type="molecule type" value="Genomic_DNA"/>
</dbReference>
<comment type="subcellular location">
    <subcellularLocation>
        <location evidence="1">Cell membrane</location>
        <topology evidence="1">Multi-pass membrane protein</topology>
    </subcellularLocation>
</comment>
<feature type="region of interest" description="Disordered" evidence="6">
    <location>
        <begin position="343"/>
        <end position="378"/>
    </location>
</feature>
<evidence type="ECO:0000256" key="5">
    <source>
        <dbReference type="ARBA" id="ARBA00023136"/>
    </source>
</evidence>
<feature type="domain" description="Type II secretion system protein GspF" evidence="8">
    <location>
        <begin position="163"/>
        <end position="287"/>
    </location>
</feature>
<dbReference type="AlphaFoldDB" id="A0A1I2KYL5"/>
<feature type="compositionally biased region" description="Low complexity" evidence="6">
    <location>
        <begin position="39"/>
        <end position="59"/>
    </location>
</feature>
<dbReference type="InterPro" id="IPR018076">
    <property type="entry name" value="T2SS_GspF_dom"/>
</dbReference>
<dbReference type="OrthoDB" id="4337966at2"/>
<evidence type="ECO:0000259" key="8">
    <source>
        <dbReference type="Pfam" id="PF00482"/>
    </source>
</evidence>
<evidence type="ECO:0000313" key="10">
    <source>
        <dbReference type="Proteomes" id="UP000199323"/>
    </source>
</evidence>
<evidence type="ECO:0000256" key="1">
    <source>
        <dbReference type="ARBA" id="ARBA00004651"/>
    </source>
</evidence>
<dbReference type="STRING" id="380248.SAMN05216251_12588"/>
<name>A0A1I2KYL5_9ACTN</name>
<dbReference type="RefSeq" id="WP_093717052.1">
    <property type="nucleotide sequence ID" value="NZ_FONG01000025.1"/>
</dbReference>
<feature type="transmembrane region" description="Helical" evidence="7">
    <location>
        <begin position="275"/>
        <end position="293"/>
    </location>
</feature>
<dbReference type="Proteomes" id="UP000199323">
    <property type="component" value="Unassembled WGS sequence"/>
</dbReference>
<keyword evidence="10" id="KW-1185">Reference proteome</keyword>
<accession>A0A1I2KYL5</accession>
<evidence type="ECO:0000256" key="3">
    <source>
        <dbReference type="ARBA" id="ARBA00022692"/>
    </source>
</evidence>
<dbReference type="Pfam" id="PF00482">
    <property type="entry name" value="T2SSF"/>
    <property type="match status" value="1"/>
</dbReference>
<evidence type="ECO:0000256" key="4">
    <source>
        <dbReference type="ARBA" id="ARBA00022989"/>
    </source>
</evidence>
<feature type="transmembrane region" description="Helical" evidence="7">
    <location>
        <begin position="299"/>
        <end position="319"/>
    </location>
</feature>
<keyword evidence="2" id="KW-1003">Cell membrane</keyword>
<dbReference type="GO" id="GO:0005886">
    <property type="term" value="C:plasma membrane"/>
    <property type="evidence" value="ECO:0007669"/>
    <property type="project" value="UniProtKB-SubCell"/>
</dbReference>
<dbReference type="PANTHER" id="PTHR35007:SF4">
    <property type="entry name" value="CONSERVED TRANSMEMBRANE PROTEIN-RELATED"/>
    <property type="match status" value="1"/>
</dbReference>
<keyword evidence="4 7" id="KW-1133">Transmembrane helix</keyword>
<evidence type="ECO:0000256" key="7">
    <source>
        <dbReference type="SAM" id="Phobius"/>
    </source>
</evidence>
<reference evidence="9 10" key="1">
    <citation type="submission" date="2016-10" db="EMBL/GenBank/DDBJ databases">
        <authorList>
            <person name="de Groot N.N."/>
        </authorList>
    </citation>
    <scope>NUCLEOTIDE SEQUENCE [LARGE SCALE GENOMIC DNA]</scope>
    <source>
        <strain evidence="9 10">CGMCC 4.3510</strain>
    </source>
</reference>
<evidence type="ECO:0000313" key="9">
    <source>
        <dbReference type="EMBL" id="SFF71409.1"/>
    </source>
</evidence>
<gene>
    <name evidence="9" type="ORF">SAMN05216251_12588</name>
</gene>
<protein>
    <submittedName>
        <fullName evidence="9">Tight adherence protein B</fullName>
    </submittedName>
</protein>
<dbReference type="PANTHER" id="PTHR35007">
    <property type="entry name" value="INTEGRAL MEMBRANE PROTEIN-RELATED"/>
    <property type="match status" value="1"/>
</dbReference>
<feature type="compositionally biased region" description="Basic residues" evidence="6">
    <location>
        <begin position="344"/>
        <end position="358"/>
    </location>
</feature>
<evidence type="ECO:0000256" key="2">
    <source>
        <dbReference type="ARBA" id="ARBA00022475"/>
    </source>
</evidence>
<keyword evidence="3 7" id="KW-0812">Transmembrane</keyword>
<organism evidence="9 10">
    <name type="scientific">Actinacidiphila alni</name>
    <dbReference type="NCBI Taxonomy" id="380248"/>
    <lineage>
        <taxon>Bacteria</taxon>
        <taxon>Bacillati</taxon>
        <taxon>Actinomycetota</taxon>
        <taxon>Actinomycetes</taxon>
        <taxon>Kitasatosporales</taxon>
        <taxon>Streptomycetaceae</taxon>
        <taxon>Actinacidiphila</taxon>
    </lineage>
</organism>
<proteinExistence type="predicted"/>